<keyword evidence="2" id="KW-0963">Cytoplasm</keyword>
<dbReference type="PANTHER" id="PTHR28511:SF1">
    <property type="entry name" value="ENDONUCLEASE V"/>
    <property type="match status" value="1"/>
</dbReference>
<protein>
    <submittedName>
        <fullName evidence="6">RxLR-like protein</fullName>
    </submittedName>
</protein>
<keyword evidence="3" id="KW-0540">Nuclease</keyword>
<dbReference type="CDD" id="cd06559">
    <property type="entry name" value="Endonuclease_V"/>
    <property type="match status" value="1"/>
</dbReference>
<keyword evidence="5" id="KW-0378">Hydrolase</keyword>
<accession>A0A3G4ZZS8</accession>
<proteinExistence type="predicted"/>
<dbReference type="Gene3D" id="3.30.2170.10">
    <property type="entry name" value="archaeoglobus fulgidus dsm 4304 superfamily"/>
    <property type="match status" value="1"/>
</dbReference>
<dbReference type="PANTHER" id="PTHR28511">
    <property type="entry name" value="ENDONUCLEASE V"/>
    <property type="match status" value="1"/>
</dbReference>
<dbReference type="GO" id="GO:0003727">
    <property type="term" value="F:single-stranded RNA binding"/>
    <property type="evidence" value="ECO:0007669"/>
    <property type="project" value="TreeGrafter"/>
</dbReference>
<dbReference type="GO" id="GO:0006281">
    <property type="term" value="P:DNA repair"/>
    <property type="evidence" value="ECO:0007669"/>
    <property type="project" value="InterPro"/>
</dbReference>
<evidence type="ECO:0000313" key="6">
    <source>
        <dbReference type="EMBL" id="AYV80402.1"/>
    </source>
</evidence>
<evidence type="ECO:0000256" key="2">
    <source>
        <dbReference type="ARBA" id="ARBA00022490"/>
    </source>
</evidence>
<evidence type="ECO:0000256" key="1">
    <source>
        <dbReference type="ARBA" id="ARBA00004496"/>
    </source>
</evidence>
<evidence type="ECO:0000256" key="4">
    <source>
        <dbReference type="ARBA" id="ARBA00022759"/>
    </source>
</evidence>
<organism evidence="6">
    <name type="scientific">Harvfovirus sp</name>
    <dbReference type="NCBI Taxonomy" id="2487768"/>
    <lineage>
        <taxon>Viruses</taxon>
        <taxon>Varidnaviria</taxon>
        <taxon>Bamfordvirae</taxon>
        <taxon>Nucleocytoviricota</taxon>
        <taxon>Megaviricetes</taxon>
        <taxon>Imitervirales</taxon>
        <taxon>Mimiviridae</taxon>
        <taxon>Klosneuvirinae</taxon>
    </lineage>
</organism>
<dbReference type="EMBL" id="MK072243">
    <property type="protein sequence ID" value="AYV80402.1"/>
    <property type="molecule type" value="Genomic_DNA"/>
</dbReference>
<sequence>MTTPYLSEIAKLKEVVPKALTEFKLGFFVDHSGSTGNILNGRTILDHELSLIREFGDYNSSTCVCWDDSAKPFSTVISSGGSTEPCCILQNKTTELIFNNSEVIFFMTDGEISAGSVTNFSKLLENKLDKVLIICVLFAQHSENPNISVFAPFFAASNVLIFQTDGATNKVLHTIGTDNSFKKGSFMKFADLTTYKIFNNYPKIPDGFNVLSEDSCGIRVFSMEKFLEFSGEVDEQKILSLGDWDAIVRMGKVSNVLDKIRLKINSLRNNSLAAMVASLKKNMLMPKTTKKNELIGLIMASKTENKELVAELQELLPLARVEEADVAKHINGMVSHVRSYWDSVRGIMAHYETATYTLHDMTGLANRAKRAKDVENDGEDVSMVLQHENVPQSYCCLHMDNGPAVIWLDKPTNWETTMGDHALTFPLDHFDSLRSCLKSNPVCGDCAQAYIMHCNGFSVYKETVVGYIPIDIKNNKRFVKKQLCKILCNSKLLSHVEMLLLSILDDAEHEWFDGDVRTHVVTELVENIMTNDTFMEEGKRVTLKTAVLNLDTDKILRQPLIAAFRLLGLLTKCDVSQKLRVLSMVKERWAYKLIEIMLQTFLHEGKDCMYEKIDNMLYQVVCGIPCLDSEVKLPSLREFVKDQTVIKMLERIGKDVSMSVDQLLPKEFIGQLLCSLKTIVEHERPLTVYQKLVRNPMFCSAYSTSVEKATDNISKFMIEKYHKSKRTFIPPYACYAGIHSSPTKLFFMDERLLGTSEVKFESVDVLARVLQGRLGERLTKAYGNSFPTGITAHTTLHKTVAGVLEEEKFLSESVVSDQMYIKCLQAVRKTDGKRGNIYNKGVLTGVLYCVNDFIRVRNEFLAQGRRKVFDLNACDFVQKLKNELEYFGMVDCVSYEGIGVPVCLSEVYKGLHADKILDRLNIMMGSLVKDVETKGVIDKKFEEVIVINVPEEEQKLENWKLEQEAIVKELNFVDTISDIKLIAGMDVSFDKHNEKHAVASIVVYQYPSLEIVARASVRCEINIKYIAGFLAFREVPVLMKLYQLLKESGVQPDLILMDGNGVWHPRSCGVASHFSVLSGVPCVGISKNVLVVDDVNEEKVFALIKDSAEGEMRKVITGDGRVLGVAYNVTGAYKNATFVSSGNGLSLETAMTIVRNVTIHRVTEPIRQADLLSRELLDSWK</sequence>
<dbReference type="Pfam" id="PF04493">
    <property type="entry name" value="Endonuclease_5"/>
    <property type="match status" value="1"/>
</dbReference>
<reference evidence="6" key="1">
    <citation type="submission" date="2018-10" db="EMBL/GenBank/DDBJ databases">
        <title>Hidden diversity of soil giant viruses.</title>
        <authorList>
            <person name="Schulz F."/>
            <person name="Alteio L."/>
            <person name="Goudeau D."/>
            <person name="Ryan E.M."/>
            <person name="Malmstrom R.R."/>
            <person name="Blanchard J."/>
            <person name="Woyke T."/>
        </authorList>
    </citation>
    <scope>NUCLEOTIDE SEQUENCE</scope>
    <source>
        <strain evidence="6">HAV1</strain>
    </source>
</reference>
<keyword evidence="4" id="KW-0255">Endonuclease</keyword>
<gene>
    <name evidence="6" type="ORF">Harvfovirus1_27</name>
</gene>
<name>A0A3G4ZZS8_9VIRU</name>
<evidence type="ECO:0000256" key="5">
    <source>
        <dbReference type="ARBA" id="ARBA00022801"/>
    </source>
</evidence>
<dbReference type="GO" id="GO:0016891">
    <property type="term" value="F:RNA endonuclease activity producing 5'-phosphomonoesters, hydrolytic mechanism"/>
    <property type="evidence" value="ECO:0007669"/>
    <property type="project" value="TreeGrafter"/>
</dbReference>
<evidence type="ECO:0000256" key="3">
    <source>
        <dbReference type="ARBA" id="ARBA00022722"/>
    </source>
</evidence>
<comment type="subcellular location">
    <subcellularLocation>
        <location evidence="1">Cytoplasm</location>
    </subcellularLocation>
</comment>
<dbReference type="InterPro" id="IPR007581">
    <property type="entry name" value="Endonuclease-V"/>
</dbReference>